<dbReference type="CDD" id="cd13630">
    <property type="entry name" value="PBP2_PDT_1"/>
    <property type="match status" value="1"/>
</dbReference>
<evidence type="ECO:0000256" key="6">
    <source>
        <dbReference type="ARBA" id="ARBA00023239"/>
    </source>
</evidence>
<dbReference type="SUPFAM" id="SSF53850">
    <property type="entry name" value="Periplasmic binding protein-like II"/>
    <property type="match status" value="1"/>
</dbReference>
<evidence type="ECO:0000256" key="2">
    <source>
        <dbReference type="ARBA" id="ARBA00013147"/>
    </source>
</evidence>
<keyword evidence="9" id="KW-1185">Reference proteome</keyword>
<organism evidence="8 9">
    <name type="scientific">Batrachochytrium salamandrivorans</name>
    <dbReference type="NCBI Taxonomy" id="1357716"/>
    <lineage>
        <taxon>Eukaryota</taxon>
        <taxon>Fungi</taxon>
        <taxon>Fungi incertae sedis</taxon>
        <taxon>Chytridiomycota</taxon>
        <taxon>Chytridiomycota incertae sedis</taxon>
        <taxon>Chytridiomycetes</taxon>
        <taxon>Rhizophydiales</taxon>
        <taxon>Rhizophydiales incertae sedis</taxon>
        <taxon>Batrachochytrium</taxon>
    </lineage>
</organism>
<evidence type="ECO:0000259" key="7">
    <source>
        <dbReference type="PROSITE" id="PS51171"/>
    </source>
</evidence>
<accession>A0ABQ8F2L3</accession>
<dbReference type="Pfam" id="PF00800">
    <property type="entry name" value="PDT"/>
    <property type="match status" value="1"/>
</dbReference>
<comment type="caution">
    <text evidence="8">The sequence shown here is derived from an EMBL/GenBank/DDBJ whole genome shotgun (WGS) entry which is preliminary data.</text>
</comment>
<keyword evidence="6" id="KW-0456">Lyase</keyword>
<name>A0ABQ8F2L3_9FUNG</name>
<dbReference type="PANTHER" id="PTHR21022:SF19">
    <property type="entry name" value="PREPHENATE DEHYDRATASE-RELATED"/>
    <property type="match status" value="1"/>
</dbReference>
<dbReference type="EC" id="4.2.1.51" evidence="2"/>
<comment type="pathway">
    <text evidence="1">Amino-acid biosynthesis; L-phenylalanine biosynthesis; phenylpyruvate from prephenate: step 1/1.</text>
</comment>
<reference evidence="8 9" key="1">
    <citation type="submission" date="2021-02" db="EMBL/GenBank/DDBJ databases">
        <title>Variation within the Batrachochytrium salamandrivorans European outbreak.</title>
        <authorList>
            <person name="Kelly M."/>
            <person name="Pasmans F."/>
            <person name="Shea T.P."/>
            <person name="Munoz J.F."/>
            <person name="Carranza S."/>
            <person name="Cuomo C.A."/>
            <person name="Martel A."/>
        </authorList>
    </citation>
    <scope>NUCLEOTIDE SEQUENCE [LARGE SCALE GENOMIC DNA]</scope>
    <source>
        <strain evidence="8 9">AMFP18/2</strain>
    </source>
</reference>
<dbReference type="InterPro" id="IPR045865">
    <property type="entry name" value="ACT-like_dom_sf"/>
</dbReference>
<gene>
    <name evidence="8" type="ORF">BASA50_009017</name>
</gene>
<evidence type="ECO:0000256" key="5">
    <source>
        <dbReference type="ARBA" id="ARBA00023222"/>
    </source>
</evidence>
<dbReference type="Proteomes" id="UP001648503">
    <property type="component" value="Unassembled WGS sequence"/>
</dbReference>
<keyword evidence="3" id="KW-0028">Amino-acid biosynthesis</keyword>
<dbReference type="InterPro" id="IPR001086">
    <property type="entry name" value="Preph_deHydtase"/>
</dbReference>
<keyword evidence="5" id="KW-0584">Phenylalanine biosynthesis</keyword>
<dbReference type="PANTHER" id="PTHR21022">
    <property type="entry name" value="PREPHENATE DEHYDRATASE P PROTEIN"/>
    <property type="match status" value="1"/>
</dbReference>
<proteinExistence type="predicted"/>
<evidence type="ECO:0000256" key="4">
    <source>
        <dbReference type="ARBA" id="ARBA00023141"/>
    </source>
</evidence>
<feature type="domain" description="Prephenate dehydratase" evidence="7">
    <location>
        <begin position="33"/>
        <end position="211"/>
    </location>
</feature>
<evidence type="ECO:0000256" key="1">
    <source>
        <dbReference type="ARBA" id="ARBA00004741"/>
    </source>
</evidence>
<evidence type="ECO:0000313" key="9">
    <source>
        <dbReference type="Proteomes" id="UP001648503"/>
    </source>
</evidence>
<dbReference type="PIRSF" id="PIRSF001500">
    <property type="entry name" value="Chor_mut_pdt_Ppr"/>
    <property type="match status" value="1"/>
</dbReference>
<dbReference type="PROSITE" id="PS51171">
    <property type="entry name" value="PREPHENATE_DEHYDR_3"/>
    <property type="match status" value="1"/>
</dbReference>
<dbReference type="InterPro" id="IPR008242">
    <property type="entry name" value="Chor_mutase/pphenate_deHydtase"/>
</dbReference>
<dbReference type="Gene3D" id="3.40.190.10">
    <property type="entry name" value="Periplasmic binding protein-like II"/>
    <property type="match status" value="2"/>
</dbReference>
<evidence type="ECO:0000256" key="3">
    <source>
        <dbReference type="ARBA" id="ARBA00022605"/>
    </source>
</evidence>
<evidence type="ECO:0000313" key="8">
    <source>
        <dbReference type="EMBL" id="KAH6591016.1"/>
    </source>
</evidence>
<keyword evidence="4" id="KW-0057">Aromatic amino acid biosynthesis</keyword>
<protein>
    <recommendedName>
        <fullName evidence="2">prephenate dehydratase</fullName>
        <ecNumber evidence="2">4.2.1.51</ecNumber>
    </recommendedName>
</protein>
<sequence length="304" mass="33885">MSCNISRLLVTNALYIGWVGLFWSPSLHQDIITVAYLGPLWSYSYQSALTKFGPNVKYDAQSSISMVFDAVHKRKAVYGIVPFENSTYGSVQETLDAFLALPVESPLVVCSEIAFAIHHSLLSTSALSEIKKVYSHPQALGQCAKWLHTNLPHVEQVGVSSTSAAAEMAKNEPGAAAICSAACAELYNLNIIDRNIEDLLNNTTRFFVLGNSIDPPNHSNRTLLYFTVDPLKRCAISDVMDTLKRHHIEIRRINSMPSGEHLWHYIYFIEMDGHVHDVNMKDAFLDLSSLCQSIRVVGSFHAQR</sequence>
<dbReference type="SUPFAM" id="SSF55021">
    <property type="entry name" value="ACT-like"/>
    <property type="match status" value="1"/>
</dbReference>
<dbReference type="EMBL" id="JAFCIX010000418">
    <property type="protein sequence ID" value="KAH6591016.1"/>
    <property type="molecule type" value="Genomic_DNA"/>
</dbReference>
<dbReference type="CDD" id="cd04905">
    <property type="entry name" value="ACT_CM-PDT"/>
    <property type="match status" value="1"/>
</dbReference>
<dbReference type="Gene3D" id="3.30.70.260">
    <property type="match status" value="1"/>
</dbReference>